<evidence type="ECO:0000313" key="3">
    <source>
        <dbReference type="EMBL" id="PQO47651.1"/>
    </source>
</evidence>
<dbReference type="RefSeq" id="WP_105333911.1">
    <property type="nucleotide sequence ID" value="NZ_PUHZ01000004.1"/>
</dbReference>
<keyword evidence="2" id="KW-0472">Membrane</keyword>
<evidence type="ECO:0000256" key="1">
    <source>
        <dbReference type="SAM" id="MobiDB-lite"/>
    </source>
</evidence>
<feature type="compositionally biased region" description="Acidic residues" evidence="1">
    <location>
        <begin position="272"/>
        <end position="283"/>
    </location>
</feature>
<dbReference type="OrthoDB" id="263024at2"/>
<comment type="caution">
    <text evidence="3">The sequence shown here is derived from an EMBL/GenBank/DDBJ whole genome shotgun (WGS) entry which is preliminary data.</text>
</comment>
<dbReference type="AlphaFoldDB" id="A0A2S8GTE3"/>
<evidence type="ECO:0000256" key="2">
    <source>
        <dbReference type="SAM" id="Phobius"/>
    </source>
</evidence>
<organism evidence="3 4">
    <name type="scientific">Blastopirellula marina</name>
    <dbReference type="NCBI Taxonomy" id="124"/>
    <lineage>
        <taxon>Bacteria</taxon>
        <taxon>Pseudomonadati</taxon>
        <taxon>Planctomycetota</taxon>
        <taxon>Planctomycetia</taxon>
        <taxon>Pirellulales</taxon>
        <taxon>Pirellulaceae</taxon>
        <taxon>Blastopirellula</taxon>
    </lineage>
</organism>
<feature type="compositionally biased region" description="Basic and acidic residues" evidence="1">
    <location>
        <begin position="244"/>
        <end position="271"/>
    </location>
</feature>
<dbReference type="EMBL" id="PUHZ01000004">
    <property type="protein sequence ID" value="PQO47651.1"/>
    <property type="molecule type" value="Genomic_DNA"/>
</dbReference>
<feature type="transmembrane region" description="Helical" evidence="2">
    <location>
        <begin position="21"/>
        <end position="47"/>
    </location>
</feature>
<evidence type="ECO:0000313" key="4">
    <source>
        <dbReference type="Proteomes" id="UP000237819"/>
    </source>
</evidence>
<proteinExistence type="predicted"/>
<gene>
    <name evidence="3" type="ORF">C5Y93_03055</name>
</gene>
<sequence length="283" mass="30896">MANTPVSSPKPSAGAGRSWPILFPLIVFGVILFLATLIVCSGGFMMVTGTQFHPDGFRIRRFVALRVPVIGIQAGGTSYTDETPRISQLLVDRGWITKAPLQSAESEWELIEINGGWQGLPLNLTDYLQDGASRVNLYEWSEKNPLLAGMLWSEIATAAKLKLYWMTPELIDKMIDFSRVNPVNKSLSKDARAKMAQQDLTAYLLESYQQTEAGAKATGDAELAAACRKQVERLSTAGVVILKETAKTEPKKDGSKTTEVKAQPQEEKAEDAADSEASEDASN</sequence>
<feature type="region of interest" description="Disordered" evidence="1">
    <location>
        <begin position="243"/>
        <end position="283"/>
    </location>
</feature>
<keyword evidence="2" id="KW-1133">Transmembrane helix</keyword>
<keyword evidence="2" id="KW-0812">Transmembrane</keyword>
<accession>A0A2S8GTE3</accession>
<protein>
    <submittedName>
        <fullName evidence="3">Uncharacterized protein</fullName>
    </submittedName>
</protein>
<dbReference type="Proteomes" id="UP000237819">
    <property type="component" value="Unassembled WGS sequence"/>
</dbReference>
<reference evidence="3 4" key="1">
    <citation type="submission" date="2018-02" db="EMBL/GenBank/DDBJ databases">
        <title>Comparative genomes isolates from brazilian mangrove.</title>
        <authorList>
            <person name="Araujo J.E."/>
            <person name="Taketani R.G."/>
            <person name="Silva M.C.P."/>
            <person name="Loureco M.V."/>
            <person name="Andreote F.D."/>
        </authorList>
    </citation>
    <scope>NUCLEOTIDE SEQUENCE [LARGE SCALE GENOMIC DNA]</scope>
    <source>
        <strain evidence="3 4">Nap-Phe MGV</strain>
    </source>
</reference>
<name>A0A2S8GTE3_9BACT</name>